<organism evidence="1 2">
    <name type="scientific">Rhabditophanes sp. KR3021</name>
    <dbReference type="NCBI Taxonomy" id="114890"/>
    <lineage>
        <taxon>Eukaryota</taxon>
        <taxon>Metazoa</taxon>
        <taxon>Ecdysozoa</taxon>
        <taxon>Nematoda</taxon>
        <taxon>Chromadorea</taxon>
        <taxon>Rhabditida</taxon>
        <taxon>Tylenchina</taxon>
        <taxon>Panagrolaimomorpha</taxon>
        <taxon>Strongyloidoidea</taxon>
        <taxon>Alloionematidae</taxon>
        <taxon>Rhabditophanes</taxon>
    </lineage>
</organism>
<evidence type="ECO:0000313" key="1">
    <source>
        <dbReference type="Proteomes" id="UP000095286"/>
    </source>
</evidence>
<dbReference type="WBParaSite" id="RSKR_0000689300.1">
    <property type="protein sequence ID" value="RSKR_0000689300.1"/>
    <property type="gene ID" value="RSKR_0000689300"/>
</dbReference>
<protein>
    <submittedName>
        <fullName evidence="2">SSD domain-containing protein</fullName>
    </submittedName>
</protein>
<sequence>MSEEEFVTCRQAVDDMTDPKFALATEEEDNEYFFNESPSSTETSTFTDNNTGQQVYTTNKSMLIKYLSLRNLFHKLGKVVAIHPNAFFIFSFILSLTSAGCYWIDLRDRIRDGYTPNNSPSRYETDVMREFWNASGDPIMTIATLTAKDGGSMLREDYVWEAQRILTFLRQDFTIKDAQDKAWSYSEMCFPFCQANIAVDSFSNALKESINALEAGLPPNSSTLTFPLMKYNGMDVHLERNFYKVVKKQPPGEDYFVNRTFKTKFTTIDGYDRVQALTNLKSVDVFCLIFRGEAQNSEQEVLLYRWEKEIFELTQKSDLSKTVVVDIIGTEVLDSEMMRDGKKITPYFAAGFVIMIIFVTLIVGLNSLYYDSVDFGKVIIAVGATLCPILAITSTYGIISFFGMRTNSFMLVMPFLVMGIGVDDAFLMLNSFQRMAHQGYSIGDRLGCVYEDVGPSITITSLTNFLSFLIGATTPTPEIKMFCGTTAIAMVIGYVLELTLFGPFLAYASKFEKQKLVTDLDSPGKHNNGWRKTIDTYIKKLLKNYCALIKNPIWALFLSIIMFFYLYFAITGAIKIETKLDAKKILPPDSPLQKTNKQLEDIIWADYHPVTIMVNKPFNLTSMEQMDIFDNLVKDFEAIPTCKGSYASLIWLNDYKKGWNQTSTYENFVSLISWVPVQNRTTDSPTKIDESYLETFLSDPMYAHWSTFVKLDKETRPYPTIHKFWFTVSYENVSTWDQRINLMEVWREVAANYPELNVTVWEANGMFVDQMLSLKGVAIQTGVLTLVVMAVVCTIFIPNPVSVITASLSIVSISIGVLGYLYWSGLDLDPVLLAAVLTSIGLSVDFTAHISYHFQVSSRKEVIFGKTIKIPVKGLDAKLEHTIFAVSFSMIEAGLSTVMCVLPLVFLKSYSPVVFVKTITLVVTLGFVHGLVVLPTVLCVLPGFLNNFNIYHHFLSSSSHRSCRYLGKPKTNGAVDYNETSEIKKKVIIVEHRAVG</sequence>
<name>A0AC35U2A7_9BILA</name>
<proteinExistence type="predicted"/>
<reference evidence="2" key="1">
    <citation type="submission" date="2016-11" db="UniProtKB">
        <authorList>
            <consortium name="WormBaseParasite"/>
        </authorList>
    </citation>
    <scope>IDENTIFICATION</scope>
    <source>
        <strain evidence="2">KR3021</strain>
    </source>
</reference>
<evidence type="ECO:0000313" key="2">
    <source>
        <dbReference type="WBParaSite" id="RSKR_0000689300.1"/>
    </source>
</evidence>
<accession>A0AC35U2A7</accession>
<dbReference type="Proteomes" id="UP000095286">
    <property type="component" value="Unplaced"/>
</dbReference>